<comment type="subunit">
    <text evidence="6">Homohexamer. The oligomerization is ATP-dependent.</text>
</comment>
<dbReference type="InterPro" id="IPR050130">
    <property type="entry name" value="ClpA_ClpB"/>
</dbReference>
<evidence type="ECO:0000256" key="2">
    <source>
        <dbReference type="ARBA" id="ARBA00022737"/>
    </source>
</evidence>
<dbReference type="InterPro" id="IPR027417">
    <property type="entry name" value="P-loop_NTPase"/>
</dbReference>
<evidence type="ECO:0000256" key="6">
    <source>
        <dbReference type="ARBA" id="ARBA00026057"/>
    </source>
</evidence>
<dbReference type="InterPro" id="IPR001270">
    <property type="entry name" value="ClpA/B"/>
</dbReference>
<dbReference type="GO" id="GO:0034605">
    <property type="term" value="P:cellular response to heat"/>
    <property type="evidence" value="ECO:0007669"/>
    <property type="project" value="TreeGrafter"/>
</dbReference>
<dbReference type="InterPro" id="IPR036628">
    <property type="entry name" value="Clp_N_dom_sf"/>
</dbReference>
<dbReference type="Pfam" id="PF02861">
    <property type="entry name" value="Clp_N"/>
    <property type="match status" value="1"/>
</dbReference>
<accession>A0A1G2FZA3</accession>
<evidence type="ECO:0000256" key="1">
    <source>
        <dbReference type="ARBA" id="ARBA00008675"/>
    </source>
</evidence>
<keyword evidence="2 7" id="KW-0677">Repeat</keyword>
<dbReference type="SUPFAM" id="SSF81923">
    <property type="entry name" value="Double Clp-N motif"/>
    <property type="match status" value="1"/>
</dbReference>
<dbReference type="FunFam" id="1.10.8.60:FF:000017">
    <property type="entry name" value="ATP-dependent chaperone ClpB"/>
    <property type="match status" value="1"/>
</dbReference>
<dbReference type="Pfam" id="PF00004">
    <property type="entry name" value="AAA"/>
    <property type="match status" value="1"/>
</dbReference>
<keyword evidence="4" id="KW-0067">ATP-binding</keyword>
<keyword evidence="8" id="KW-0175">Coiled coil</keyword>
<evidence type="ECO:0000256" key="8">
    <source>
        <dbReference type="SAM" id="Coils"/>
    </source>
</evidence>
<dbReference type="FunFam" id="3.40.50.300:FF:000120">
    <property type="entry name" value="ATP-dependent chaperone ClpB"/>
    <property type="match status" value="1"/>
</dbReference>
<evidence type="ECO:0000313" key="10">
    <source>
        <dbReference type="EMBL" id="OGZ42901.1"/>
    </source>
</evidence>
<dbReference type="PANTHER" id="PTHR11638">
    <property type="entry name" value="ATP-DEPENDENT CLP PROTEASE"/>
    <property type="match status" value="1"/>
</dbReference>
<dbReference type="InterPro" id="IPR004176">
    <property type="entry name" value="Clp_R_N"/>
</dbReference>
<evidence type="ECO:0000256" key="5">
    <source>
        <dbReference type="ARBA" id="ARBA00023186"/>
    </source>
</evidence>
<feature type="coiled-coil region" evidence="8">
    <location>
        <begin position="475"/>
        <end position="575"/>
    </location>
</feature>
<dbReference type="SMART" id="SM00382">
    <property type="entry name" value="AAA"/>
    <property type="match status" value="2"/>
</dbReference>
<dbReference type="PRINTS" id="PR00300">
    <property type="entry name" value="CLPPROTEASEA"/>
</dbReference>
<reference evidence="10 11" key="1">
    <citation type="journal article" date="2016" name="Nat. Commun.">
        <title>Thousands of microbial genomes shed light on interconnected biogeochemical processes in an aquifer system.</title>
        <authorList>
            <person name="Anantharaman K."/>
            <person name="Brown C.T."/>
            <person name="Hug L.A."/>
            <person name="Sharon I."/>
            <person name="Castelle C.J."/>
            <person name="Probst A.J."/>
            <person name="Thomas B.C."/>
            <person name="Singh A."/>
            <person name="Wilkins M.J."/>
            <person name="Karaoz U."/>
            <person name="Brodie E.L."/>
            <person name="Williams K.H."/>
            <person name="Hubbard S.S."/>
            <person name="Banfield J.F."/>
        </authorList>
    </citation>
    <scope>NUCLEOTIDE SEQUENCE [LARGE SCALE GENOMIC DNA]</scope>
</reference>
<dbReference type="AlphaFoldDB" id="A0A1G2FZA3"/>
<dbReference type="Pfam" id="PF07724">
    <property type="entry name" value="AAA_2"/>
    <property type="match status" value="1"/>
</dbReference>
<evidence type="ECO:0000256" key="7">
    <source>
        <dbReference type="PROSITE-ProRule" id="PRU01251"/>
    </source>
</evidence>
<dbReference type="InterPro" id="IPR041546">
    <property type="entry name" value="ClpA/ClpB_AAA_lid"/>
</dbReference>
<protein>
    <submittedName>
        <fullName evidence="10">ATP-dependent chaperone ClpB</fullName>
    </submittedName>
</protein>
<proteinExistence type="inferred from homology"/>
<dbReference type="GO" id="GO:0016887">
    <property type="term" value="F:ATP hydrolysis activity"/>
    <property type="evidence" value="ECO:0007669"/>
    <property type="project" value="InterPro"/>
</dbReference>
<name>A0A1G2FZA3_9BACT</name>
<gene>
    <name evidence="10" type="ORF">A2W41_02155</name>
</gene>
<dbReference type="CDD" id="cd19499">
    <property type="entry name" value="RecA-like_ClpB_Hsp104-like"/>
    <property type="match status" value="1"/>
</dbReference>
<dbReference type="Pfam" id="PF17871">
    <property type="entry name" value="AAA_lid_9"/>
    <property type="match status" value="1"/>
</dbReference>
<dbReference type="Gene3D" id="1.10.1780.10">
    <property type="entry name" value="Clp, N-terminal domain"/>
    <property type="match status" value="1"/>
</dbReference>
<dbReference type="PROSITE" id="PS51903">
    <property type="entry name" value="CLP_R"/>
    <property type="match status" value="1"/>
</dbReference>
<evidence type="ECO:0000256" key="4">
    <source>
        <dbReference type="ARBA" id="ARBA00022840"/>
    </source>
</evidence>
<feature type="coiled-coil region" evidence="8">
    <location>
        <begin position="741"/>
        <end position="768"/>
    </location>
</feature>
<sequence>MLPFSNFTIKAQEALKKAHELAVERGQGSLDAMYLLAALLLQEEGVIISLVEKLGIDYQSFADYVLDALDARKSQQLLTPPSQFYITPELARVLEEAHRAAISLKDEYISTEHLFLAFLETPSKARDILDRFHIDKESVLQVLASIRGAQRVTDVEPESKYQVLEKYARNLTRLAREDKLDPVIGRDTEIRRVMQVLSRRTKNNPVLIGEAGVGKTAIVEGLAQRVVSGSVPESLRDHELVALDLGALVAGTKYRGEFEERLKAVLREIHREGSRILLFIDELHTLVGAGSAEGAMDASNMLKPALGRGELHAIGATTIKEYQRHIEKDPALARRFQPVYVDEPSPEDTVAILLGLKEKYEVFHGIKITNEAIQKAVELSRRYITDRFLPDKAIDLIDEAASALRLEIDSVPRDLDDVRQEIMKLEIEREAMKRDEGSKNSRRLRVIVRQLAELHEKNKSIELKWKNEKDTIVHIRELKKDFEKLRMESESAERASDFTKVAEIRYSRMPELSKQLREGEKRLRRLQAYRKILKEEIGEEEIAEVVSRWTGVPVKRMLEEEAKKLLKMEDALKKRIVGQDEAIKEISHAVRRSRAGINEEDHPIGSFIFLGASGVGKTELGRALAEFMFNDGKALIRVDMSEYMERHTVSKFIGSPPGYVGHEEGGQLTELIRHRPYAVVLFDEIEKAHPEVFNIMLQILDNGRLTDAKGRHVNFKNTIIIMTSNIGSELVREAGSIGFDLSTGEKEARQLKSKEEELKSKIHKQLESHFRPEFLNRLDSIIIFNNLSKEHILAIVDIQLAHVQKRLDQKEIMLVVEKNVKEFLAREGYNPQYGARPLKRFIQNKILNPLAEKMVSKEIQEGDRVRLTVKDESIVFEYTHRVSTDKKKGKRKTATSTIR</sequence>
<keyword evidence="5" id="KW-0143">Chaperone</keyword>
<comment type="similarity">
    <text evidence="1">Belongs to the ClpA/ClpB family.</text>
</comment>
<keyword evidence="3" id="KW-0547">Nucleotide-binding</keyword>
<dbReference type="GO" id="GO:0005524">
    <property type="term" value="F:ATP binding"/>
    <property type="evidence" value="ECO:0007669"/>
    <property type="project" value="UniProtKB-KW"/>
</dbReference>
<dbReference type="Proteomes" id="UP000176700">
    <property type="component" value="Unassembled WGS sequence"/>
</dbReference>
<feature type="domain" description="Clp R" evidence="9">
    <location>
        <begin position="4"/>
        <end position="149"/>
    </location>
</feature>
<dbReference type="PROSITE" id="PS00870">
    <property type="entry name" value="CLPAB_1"/>
    <property type="match status" value="1"/>
</dbReference>
<dbReference type="Pfam" id="PF10431">
    <property type="entry name" value="ClpB_D2-small"/>
    <property type="match status" value="1"/>
</dbReference>
<dbReference type="Gene3D" id="3.40.50.300">
    <property type="entry name" value="P-loop containing nucleotide triphosphate hydrolases"/>
    <property type="match status" value="3"/>
</dbReference>
<dbReference type="InterPro" id="IPR019489">
    <property type="entry name" value="Clp_ATPase_C"/>
</dbReference>
<evidence type="ECO:0000256" key="3">
    <source>
        <dbReference type="ARBA" id="ARBA00022741"/>
    </source>
</evidence>
<dbReference type="PANTHER" id="PTHR11638:SF18">
    <property type="entry name" value="HEAT SHOCK PROTEIN 104"/>
    <property type="match status" value="1"/>
</dbReference>
<dbReference type="InterPro" id="IPR018368">
    <property type="entry name" value="ClpA/B_CS1"/>
</dbReference>
<comment type="caution">
    <text evidence="10">The sequence shown here is derived from an EMBL/GenBank/DDBJ whole genome shotgun (WGS) entry which is preliminary data.</text>
</comment>
<dbReference type="InterPro" id="IPR003593">
    <property type="entry name" value="AAA+_ATPase"/>
</dbReference>
<organism evidence="10 11">
    <name type="scientific">Candidatus Ryanbacteria bacterium RIFCSPHIGHO2_01_45_13</name>
    <dbReference type="NCBI Taxonomy" id="1802112"/>
    <lineage>
        <taxon>Bacteria</taxon>
        <taxon>Candidatus Ryaniibacteriota</taxon>
    </lineage>
</organism>
<dbReference type="FunFam" id="3.40.50.300:FF:000010">
    <property type="entry name" value="Chaperone clpB 1, putative"/>
    <property type="match status" value="1"/>
</dbReference>
<dbReference type="CDD" id="cd00009">
    <property type="entry name" value="AAA"/>
    <property type="match status" value="1"/>
</dbReference>
<dbReference type="FunFam" id="3.40.50.300:FF:000025">
    <property type="entry name" value="ATP-dependent Clp protease subunit"/>
    <property type="match status" value="1"/>
</dbReference>
<evidence type="ECO:0000259" key="9">
    <source>
        <dbReference type="PROSITE" id="PS51903"/>
    </source>
</evidence>
<dbReference type="GO" id="GO:0005737">
    <property type="term" value="C:cytoplasm"/>
    <property type="evidence" value="ECO:0007669"/>
    <property type="project" value="TreeGrafter"/>
</dbReference>
<dbReference type="Gene3D" id="1.10.8.60">
    <property type="match status" value="1"/>
</dbReference>
<evidence type="ECO:0000313" key="11">
    <source>
        <dbReference type="Proteomes" id="UP000176700"/>
    </source>
</evidence>
<dbReference type="SUPFAM" id="SSF52540">
    <property type="entry name" value="P-loop containing nucleoside triphosphate hydrolases"/>
    <property type="match status" value="2"/>
</dbReference>
<dbReference type="EMBL" id="MHNI01000012">
    <property type="protein sequence ID" value="OGZ42901.1"/>
    <property type="molecule type" value="Genomic_DNA"/>
</dbReference>
<dbReference type="InterPro" id="IPR003959">
    <property type="entry name" value="ATPase_AAA_core"/>
</dbReference>
<dbReference type="SMART" id="SM01086">
    <property type="entry name" value="ClpB_D2-small"/>
    <property type="match status" value="1"/>
</dbReference>